<protein>
    <recommendedName>
        <fullName evidence="3">Sphingomyelin phosphodiesterase C-terminal domain-containing protein</fullName>
    </recommendedName>
</protein>
<reference evidence="4" key="2">
    <citation type="submission" date="2017-10" db="EMBL/GenBank/DDBJ databases">
        <title>Ladona fulva Genome sequencing and assembly.</title>
        <authorList>
            <person name="Murali S."/>
            <person name="Richards S."/>
            <person name="Bandaranaike D."/>
            <person name="Bellair M."/>
            <person name="Blankenburg K."/>
            <person name="Chao H."/>
            <person name="Dinh H."/>
            <person name="Doddapaneni H."/>
            <person name="Dugan-Rocha S."/>
            <person name="Elkadiri S."/>
            <person name="Gnanaolivu R."/>
            <person name="Hernandez B."/>
            <person name="Skinner E."/>
            <person name="Javaid M."/>
            <person name="Lee S."/>
            <person name="Li M."/>
            <person name="Ming W."/>
            <person name="Munidasa M."/>
            <person name="Muniz J."/>
            <person name="Nguyen L."/>
            <person name="Hughes D."/>
            <person name="Osuji N."/>
            <person name="Pu L.-L."/>
            <person name="Puazo M."/>
            <person name="Qu C."/>
            <person name="Quiroz J."/>
            <person name="Raj R."/>
            <person name="Weissenberger G."/>
            <person name="Xin Y."/>
            <person name="Zou X."/>
            <person name="Han Y."/>
            <person name="Worley K."/>
            <person name="Muzny D."/>
            <person name="Gibbs R."/>
        </authorList>
    </citation>
    <scope>NUCLEOTIDE SEQUENCE</scope>
    <source>
        <strain evidence="4">Sampled in the wild</strain>
    </source>
</reference>
<dbReference type="GO" id="GO:0046513">
    <property type="term" value="P:ceramide biosynthetic process"/>
    <property type="evidence" value="ECO:0007669"/>
    <property type="project" value="TreeGrafter"/>
</dbReference>
<proteinExistence type="predicted"/>
<dbReference type="GO" id="GO:0006685">
    <property type="term" value="P:sphingomyelin catabolic process"/>
    <property type="evidence" value="ECO:0007669"/>
    <property type="project" value="TreeGrafter"/>
</dbReference>
<feature type="domain" description="Sphingomyelin phosphodiesterase C-terminal" evidence="3">
    <location>
        <begin position="170"/>
        <end position="289"/>
    </location>
</feature>
<dbReference type="GO" id="GO:0061750">
    <property type="term" value="F:acid sphingomyelin phosphodiesterase activity"/>
    <property type="evidence" value="ECO:0007669"/>
    <property type="project" value="TreeGrafter"/>
</dbReference>
<keyword evidence="5" id="KW-1185">Reference proteome</keyword>
<dbReference type="GO" id="GO:0005615">
    <property type="term" value="C:extracellular space"/>
    <property type="evidence" value="ECO:0007669"/>
    <property type="project" value="TreeGrafter"/>
</dbReference>
<dbReference type="Proteomes" id="UP000792457">
    <property type="component" value="Unassembled WGS sequence"/>
</dbReference>
<sequence>MLESLESHFSPSDIEERLSSSWLYEAAAKTWAFWLPEEALITVRKGGYYSISPKPGLRIIAINSNLCYTLNWWQVYDHVDPSGMLKWMMDQLLDAESKGQKVHILGHLPPGYVDCWSVWSREFMRIINRFHEIIVTQFYGHTHYEEYKVGFDAAGNPSATSYIGGSVSTYTDLNPNYKIFWVDKDTMDLVDHETWIFNLTEANLNSPEVKPNWYQLYSARRDLGLPSLSPHNLYQLALSMVEDDELFTRYYGYYVKNGDTSLAKGCDAECKQNILCGLVTMDYGDQSHCDLIKSRMRAW</sequence>
<dbReference type="AlphaFoldDB" id="A0A8K0P660"/>
<accession>A0A8K0P660</accession>
<gene>
    <name evidence="4" type="ORF">J437_LFUL016226</name>
</gene>
<evidence type="ECO:0000313" key="4">
    <source>
        <dbReference type="EMBL" id="KAG8237410.1"/>
    </source>
</evidence>
<dbReference type="Pfam" id="PF19272">
    <property type="entry name" value="ASMase_C"/>
    <property type="match status" value="1"/>
</dbReference>
<comment type="caution">
    <text evidence="4">The sequence shown here is derived from an EMBL/GenBank/DDBJ whole genome shotgun (WGS) entry which is preliminary data.</text>
</comment>
<evidence type="ECO:0000259" key="3">
    <source>
        <dbReference type="Pfam" id="PF19272"/>
    </source>
</evidence>
<name>A0A8K0P660_LADFU</name>
<dbReference type="PANTHER" id="PTHR10340:SF29">
    <property type="entry name" value="SPHINGOMYELIN PHOSPHODIESTERASE"/>
    <property type="match status" value="1"/>
</dbReference>
<evidence type="ECO:0000313" key="5">
    <source>
        <dbReference type="Proteomes" id="UP000792457"/>
    </source>
</evidence>
<organism evidence="4 5">
    <name type="scientific">Ladona fulva</name>
    <name type="common">Scarce chaser dragonfly</name>
    <name type="synonym">Libellula fulva</name>
    <dbReference type="NCBI Taxonomy" id="123851"/>
    <lineage>
        <taxon>Eukaryota</taxon>
        <taxon>Metazoa</taxon>
        <taxon>Ecdysozoa</taxon>
        <taxon>Arthropoda</taxon>
        <taxon>Hexapoda</taxon>
        <taxon>Insecta</taxon>
        <taxon>Pterygota</taxon>
        <taxon>Palaeoptera</taxon>
        <taxon>Odonata</taxon>
        <taxon>Epiprocta</taxon>
        <taxon>Anisoptera</taxon>
        <taxon>Libelluloidea</taxon>
        <taxon>Libellulidae</taxon>
        <taxon>Ladona</taxon>
    </lineage>
</organism>
<evidence type="ECO:0000256" key="1">
    <source>
        <dbReference type="ARBA" id="ARBA00022801"/>
    </source>
</evidence>
<dbReference type="GO" id="GO:0005764">
    <property type="term" value="C:lysosome"/>
    <property type="evidence" value="ECO:0007669"/>
    <property type="project" value="TreeGrafter"/>
</dbReference>
<dbReference type="InterPro" id="IPR045473">
    <property type="entry name" value="ASM_C"/>
</dbReference>
<dbReference type="SUPFAM" id="SSF56300">
    <property type="entry name" value="Metallo-dependent phosphatases"/>
    <property type="match status" value="1"/>
</dbReference>
<dbReference type="PANTHER" id="PTHR10340">
    <property type="entry name" value="SPHINGOMYELIN PHOSPHODIESTERASE"/>
    <property type="match status" value="1"/>
</dbReference>
<dbReference type="EMBL" id="KZ309166">
    <property type="protein sequence ID" value="KAG8237410.1"/>
    <property type="molecule type" value="Genomic_DNA"/>
</dbReference>
<reference evidence="4" key="1">
    <citation type="submission" date="2013-04" db="EMBL/GenBank/DDBJ databases">
        <authorList>
            <person name="Qu J."/>
            <person name="Murali S.C."/>
            <person name="Bandaranaike D."/>
            <person name="Bellair M."/>
            <person name="Blankenburg K."/>
            <person name="Chao H."/>
            <person name="Dinh H."/>
            <person name="Doddapaneni H."/>
            <person name="Downs B."/>
            <person name="Dugan-Rocha S."/>
            <person name="Elkadiri S."/>
            <person name="Gnanaolivu R.D."/>
            <person name="Hernandez B."/>
            <person name="Javaid M."/>
            <person name="Jayaseelan J.C."/>
            <person name="Lee S."/>
            <person name="Li M."/>
            <person name="Ming W."/>
            <person name="Munidasa M."/>
            <person name="Muniz J."/>
            <person name="Nguyen L."/>
            <person name="Ongeri F."/>
            <person name="Osuji N."/>
            <person name="Pu L.-L."/>
            <person name="Puazo M."/>
            <person name="Qu C."/>
            <person name="Quiroz J."/>
            <person name="Raj R."/>
            <person name="Weissenberger G."/>
            <person name="Xin Y."/>
            <person name="Zou X."/>
            <person name="Han Y."/>
            <person name="Richards S."/>
            <person name="Worley K."/>
            <person name="Muzny D."/>
            <person name="Gibbs R."/>
        </authorList>
    </citation>
    <scope>NUCLEOTIDE SEQUENCE</scope>
    <source>
        <strain evidence="4">Sampled in the wild</strain>
    </source>
</reference>
<keyword evidence="1" id="KW-0378">Hydrolase</keyword>
<keyword evidence="2" id="KW-0325">Glycoprotein</keyword>
<dbReference type="OrthoDB" id="282973at2759"/>
<dbReference type="InterPro" id="IPR029052">
    <property type="entry name" value="Metallo-depent_PP-like"/>
</dbReference>
<dbReference type="GO" id="GO:0016020">
    <property type="term" value="C:membrane"/>
    <property type="evidence" value="ECO:0007669"/>
    <property type="project" value="GOC"/>
</dbReference>
<evidence type="ECO:0000256" key="2">
    <source>
        <dbReference type="ARBA" id="ARBA00023180"/>
    </source>
</evidence>